<sequence>MNRGVKELQCPQCREIVRDNQIFSNVMLHRLILSIQVYCSNEDTGCQWVGEVNQLEEHLLSCAKGTGYHPNRRALTFGKKQHGFNNSASSSSNNHHSFNQSQHDNFQNNVMLNMLDSLTSLRSKMDFIENNITPNHTSSPERHATSACHSRTPSSGTGGNTPKVQRKRSRRSQSEETTALTKFKNLIHFENQTYLKIGFFVALISIYLMTAKLFYTMENTPSYDSTACGNRFDRLLSQDIQKSTETFEAGFHRLSEFHEYNIRIHLHELQSQEKEAAEMIPSFYREMNRTIVEMDRRFHWLIEQSRDEIKRNITSFDDRSLREFSIDSVVVLVGMVNDITNNVWRRVTEEMSFSEYRMLNRAGALVDFVRQKYFEILEKAKFNLSQTKGRSALKDLSLEYEGFVSNVTQRLTSLHEDQVESMVRLDISTVRKFYEDYLRAYYTNQSQLVTHENRLQFLVDSVQNKNLMNGRFIWQLNATRILETRRSKDVQSSIEFRSGSMGKARLYLYRDRVRKGFWKMSFVQVDLNPVKIWLSVLSQVKPELLLIHENIVGSVTIPVTKAERSKVKVVKHFSLPMNTTKLIEKGYIKNGRIYIRCLTTD</sequence>
<evidence type="ECO:0000313" key="2">
    <source>
        <dbReference type="EnsemblMetazoa" id="CLYHEMP014572.1"/>
    </source>
</evidence>
<dbReference type="OrthoDB" id="6475149at2759"/>
<feature type="compositionally biased region" description="Polar residues" evidence="1">
    <location>
        <begin position="147"/>
        <end position="163"/>
    </location>
</feature>
<keyword evidence="3" id="KW-1185">Reference proteome</keyword>
<dbReference type="Proteomes" id="UP000594262">
    <property type="component" value="Unplaced"/>
</dbReference>
<protein>
    <submittedName>
        <fullName evidence="2">Uncharacterized protein</fullName>
    </submittedName>
</protein>
<evidence type="ECO:0000256" key="1">
    <source>
        <dbReference type="SAM" id="MobiDB-lite"/>
    </source>
</evidence>
<proteinExistence type="predicted"/>
<dbReference type="AlphaFoldDB" id="A0A7M5WX75"/>
<dbReference type="EnsemblMetazoa" id="CLYHEMT014572.1">
    <property type="protein sequence ID" value="CLYHEMP014572.1"/>
    <property type="gene ID" value="CLYHEMG014572"/>
</dbReference>
<feature type="compositionally biased region" description="Low complexity" evidence="1">
    <location>
        <begin position="84"/>
        <end position="102"/>
    </location>
</feature>
<accession>A0A7M5WX75</accession>
<feature type="region of interest" description="Disordered" evidence="1">
    <location>
        <begin position="131"/>
        <end position="177"/>
    </location>
</feature>
<name>A0A7M5WX75_9CNID</name>
<organism evidence="2 3">
    <name type="scientific">Clytia hemisphaerica</name>
    <dbReference type="NCBI Taxonomy" id="252671"/>
    <lineage>
        <taxon>Eukaryota</taxon>
        <taxon>Metazoa</taxon>
        <taxon>Cnidaria</taxon>
        <taxon>Hydrozoa</taxon>
        <taxon>Hydroidolina</taxon>
        <taxon>Leptothecata</taxon>
        <taxon>Obeliida</taxon>
        <taxon>Clytiidae</taxon>
        <taxon>Clytia</taxon>
    </lineage>
</organism>
<evidence type="ECO:0000313" key="3">
    <source>
        <dbReference type="Proteomes" id="UP000594262"/>
    </source>
</evidence>
<reference evidence="2" key="1">
    <citation type="submission" date="2021-01" db="UniProtKB">
        <authorList>
            <consortium name="EnsemblMetazoa"/>
        </authorList>
    </citation>
    <scope>IDENTIFICATION</scope>
</reference>
<dbReference type="Gene3D" id="3.30.40.10">
    <property type="entry name" value="Zinc/RING finger domain, C3HC4 (zinc finger)"/>
    <property type="match status" value="1"/>
</dbReference>
<dbReference type="InterPro" id="IPR013083">
    <property type="entry name" value="Znf_RING/FYVE/PHD"/>
</dbReference>
<feature type="region of interest" description="Disordered" evidence="1">
    <location>
        <begin position="81"/>
        <end position="102"/>
    </location>
</feature>